<name>A0A419V5H5_9BACL</name>
<evidence type="ECO:0000313" key="2">
    <source>
        <dbReference type="Proteomes" id="UP000285120"/>
    </source>
</evidence>
<evidence type="ECO:0000313" key="1">
    <source>
        <dbReference type="EMBL" id="RKD75235.1"/>
    </source>
</evidence>
<proteinExistence type="predicted"/>
<organism evidence="1 2">
    <name type="scientific">Sinobaca qinghaiensis</name>
    <dbReference type="NCBI Taxonomy" id="342944"/>
    <lineage>
        <taxon>Bacteria</taxon>
        <taxon>Bacillati</taxon>
        <taxon>Bacillota</taxon>
        <taxon>Bacilli</taxon>
        <taxon>Bacillales</taxon>
        <taxon>Sporolactobacillaceae</taxon>
        <taxon>Sinobaca</taxon>
    </lineage>
</organism>
<gene>
    <name evidence="1" type="ORF">ATL39_0933</name>
</gene>
<dbReference type="RefSeq" id="WP_120192127.1">
    <property type="nucleotide sequence ID" value="NZ_RAPK01000007.1"/>
</dbReference>
<dbReference type="AlphaFoldDB" id="A0A419V5H5"/>
<accession>A0A419V5H5</accession>
<comment type="caution">
    <text evidence="1">The sequence shown here is derived from an EMBL/GenBank/DDBJ whole genome shotgun (WGS) entry which is preliminary data.</text>
</comment>
<dbReference type="OrthoDB" id="2361368at2"/>
<dbReference type="EMBL" id="RAPK01000007">
    <property type="protein sequence ID" value="RKD75235.1"/>
    <property type="molecule type" value="Genomic_DNA"/>
</dbReference>
<protein>
    <submittedName>
        <fullName evidence="1">NAD+ synthase</fullName>
    </submittedName>
</protein>
<keyword evidence="2" id="KW-1185">Reference proteome</keyword>
<dbReference type="Proteomes" id="UP000285120">
    <property type="component" value="Unassembled WGS sequence"/>
</dbReference>
<sequence length="104" mass="12167">MAFGISKKELADWKNKAAAGEIALLTHYWYDPRYPEFHTVTKAACGDHDKLLEWGRQFGFQPHWIHYREEYSHFDIRGPKQVEVLEACGLSEDIRRFRLSAGKV</sequence>
<reference evidence="1 2" key="1">
    <citation type="submission" date="2018-09" db="EMBL/GenBank/DDBJ databases">
        <title>Genomic Encyclopedia of Archaeal and Bacterial Type Strains, Phase II (KMG-II): from individual species to whole genera.</title>
        <authorList>
            <person name="Goeker M."/>
        </authorList>
    </citation>
    <scope>NUCLEOTIDE SEQUENCE [LARGE SCALE GENOMIC DNA]</scope>
    <source>
        <strain evidence="1 2">DSM 17008</strain>
    </source>
</reference>